<evidence type="ECO:0000313" key="2">
    <source>
        <dbReference type="EMBL" id="RDV83269.1"/>
    </source>
</evidence>
<dbReference type="Pfam" id="PF07833">
    <property type="entry name" value="Cu_amine_oxidN1"/>
    <property type="match status" value="1"/>
</dbReference>
<proteinExistence type="predicted"/>
<dbReference type="OrthoDB" id="2083476at2"/>
<evidence type="ECO:0000313" key="3">
    <source>
        <dbReference type="Proteomes" id="UP000256329"/>
    </source>
</evidence>
<organism evidence="2 3">
    <name type="scientific">Ammonifex thiophilus</name>
    <dbReference type="NCBI Taxonomy" id="444093"/>
    <lineage>
        <taxon>Bacteria</taxon>
        <taxon>Bacillati</taxon>
        <taxon>Bacillota</taxon>
        <taxon>Clostridia</taxon>
        <taxon>Thermoanaerobacterales</taxon>
        <taxon>Thermoanaerobacteraceae</taxon>
        <taxon>Ammonifex</taxon>
    </lineage>
</organism>
<name>A0A3D8P3F9_9THEO</name>
<dbReference type="Gene3D" id="3.30.457.10">
    <property type="entry name" value="Copper amine oxidase-like, N-terminal domain"/>
    <property type="match status" value="1"/>
</dbReference>
<accession>A0A3D8P3F9</accession>
<dbReference type="InterPro" id="IPR036582">
    <property type="entry name" value="Mao_N_sf"/>
</dbReference>
<dbReference type="AlphaFoldDB" id="A0A3D8P3F9"/>
<gene>
    <name evidence="2" type="ORF">DXX99_06045</name>
</gene>
<feature type="domain" description="Copper amine oxidase-like N-terminal" evidence="1">
    <location>
        <begin position="54"/>
        <end position="125"/>
    </location>
</feature>
<keyword evidence="3" id="KW-1185">Reference proteome</keyword>
<dbReference type="SUPFAM" id="SSF55383">
    <property type="entry name" value="Copper amine oxidase, domain N"/>
    <property type="match status" value="1"/>
</dbReference>
<sequence>MWPTSCSGRGLKTPSALTATLPASCGTGGRYLVVPGRELSNCVAVRLADPWVDVYVDWDGQKVTLQSGSGTVTLTIGSPEALVDGKRVNLDVPAALVPPGRLFVPLRFVAESLGFGVEWKEGTVELRLMRINPSSRGKLEA</sequence>
<reference evidence="2 3" key="1">
    <citation type="submission" date="2018-08" db="EMBL/GenBank/DDBJ databases">
        <title>Form III RuBisCO-mediated autotrophy in Thermodesulfobium bacteria.</title>
        <authorList>
            <person name="Toshchakov S.V."/>
            <person name="Kublanov I.V."/>
            <person name="Frolov E."/>
            <person name="Bonch-Osmolovskaya E.A."/>
            <person name="Tourova T.P."/>
            <person name="Chernych N.A."/>
            <person name="Lebedinsky A.V."/>
        </authorList>
    </citation>
    <scope>NUCLEOTIDE SEQUENCE [LARGE SCALE GENOMIC DNA]</scope>
    <source>
        <strain evidence="2 3">SR</strain>
    </source>
</reference>
<comment type="caution">
    <text evidence="2">The sequence shown here is derived from an EMBL/GenBank/DDBJ whole genome shotgun (WGS) entry which is preliminary data.</text>
</comment>
<protein>
    <submittedName>
        <fullName evidence="2">Copper amine oxidase N-terminal domain-containing protein</fullName>
    </submittedName>
</protein>
<dbReference type="Proteomes" id="UP000256329">
    <property type="component" value="Unassembled WGS sequence"/>
</dbReference>
<dbReference type="EMBL" id="QSLN01000006">
    <property type="protein sequence ID" value="RDV83269.1"/>
    <property type="molecule type" value="Genomic_DNA"/>
</dbReference>
<dbReference type="InterPro" id="IPR012854">
    <property type="entry name" value="Cu_amine_oxidase-like_N"/>
</dbReference>
<evidence type="ECO:0000259" key="1">
    <source>
        <dbReference type="Pfam" id="PF07833"/>
    </source>
</evidence>